<organism evidence="1 2">
    <name type="scientific">Haematococcus lacustris</name>
    <name type="common">Green alga</name>
    <name type="synonym">Haematococcus pluvialis</name>
    <dbReference type="NCBI Taxonomy" id="44745"/>
    <lineage>
        <taxon>Eukaryota</taxon>
        <taxon>Viridiplantae</taxon>
        <taxon>Chlorophyta</taxon>
        <taxon>core chlorophytes</taxon>
        <taxon>Chlorophyceae</taxon>
        <taxon>CS clade</taxon>
        <taxon>Chlamydomonadales</taxon>
        <taxon>Haematococcaceae</taxon>
        <taxon>Haematococcus</taxon>
    </lineage>
</organism>
<proteinExistence type="predicted"/>
<accession>A0A6A0ABB0</accession>
<keyword evidence="2" id="KW-1185">Reference proteome</keyword>
<dbReference type="EMBL" id="BLLF01004608">
    <property type="protein sequence ID" value="GFH29948.1"/>
    <property type="molecule type" value="Genomic_DNA"/>
</dbReference>
<name>A0A6A0ABB0_HAELA</name>
<dbReference type="Proteomes" id="UP000485058">
    <property type="component" value="Unassembled WGS sequence"/>
</dbReference>
<protein>
    <submittedName>
        <fullName evidence="1">Uncharacterized protein</fullName>
    </submittedName>
</protein>
<comment type="caution">
    <text evidence="1">The sequence shown here is derived from an EMBL/GenBank/DDBJ whole genome shotgun (WGS) entry which is preliminary data.</text>
</comment>
<gene>
    <name evidence="1" type="ORF">HaLaN_28703</name>
</gene>
<reference evidence="1 2" key="1">
    <citation type="submission" date="2020-02" db="EMBL/GenBank/DDBJ databases">
        <title>Draft genome sequence of Haematococcus lacustris strain NIES-144.</title>
        <authorList>
            <person name="Morimoto D."/>
            <person name="Nakagawa S."/>
            <person name="Yoshida T."/>
            <person name="Sawayama S."/>
        </authorList>
    </citation>
    <scope>NUCLEOTIDE SEQUENCE [LARGE SCALE GENOMIC DNA]</scope>
    <source>
        <strain evidence="1 2">NIES-144</strain>
    </source>
</reference>
<evidence type="ECO:0000313" key="2">
    <source>
        <dbReference type="Proteomes" id="UP000485058"/>
    </source>
</evidence>
<dbReference type="AlphaFoldDB" id="A0A6A0ABB0"/>
<evidence type="ECO:0000313" key="1">
    <source>
        <dbReference type="EMBL" id="GFH29948.1"/>
    </source>
</evidence>
<sequence>MARHVVAPVRGMKYNIMQQQSRDWAAPHGCGAWPWRGWRALCALPMHTAYACTLRTAYACTLRTAYAHCLCVHFAHCLSGKTCSAFASAQGSLTSTMHLMAGV</sequence>